<feature type="region of interest" description="Disordered" evidence="1">
    <location>
        <begin position="183"/>
        <end position="253"/>
    </location>
</feature>
<sequence>MKKTCMSEPVPKDKTSSRVSVNKAKYSGKISSNYQRQFFKSPPEFVRERYSPEYSAFSPRFMDRPSRFRWSYNCEENYSYNSGYWFGRGCNNPYYDPYIEYCRRYDPEGFIARTYQGYGNQYELYGRSKYIPESAKGLQFKTKDTNVKDKQTKGLESQQIKQLTPKKPYGYCLEKSIDKNPSFQHGKSAITKDHDNNLSERKDFETEKCSDVKIGQHKQQKLAYKERPKKLSGKESNERTAMLESLLDRIRKT</sequence>
<gene>
    <name evidence="2" type="ORF">MCOR_14650</name>
</gene>
<protein>
    <submittedName>
        <fullName evidence="2">Uncharacterized protein</fullName>
    </submittedName>
</protein>
<reference evidence="2 3" key="1">
    <citation type="submission" date="2020-06" db="EMBL/GenBank/DDBJ databases">
        <authorList>
            <person name="Li R."/>
            <person name="Bekaert M."/>
        </authorList>
    </citation>
    <scope>NUCLEOTIDE SEQUENCE [LARGE SCALE GENOMIC DNA]</scope>
    <source>
        <strain evidence="3">wild</strain>
    </source>
</reference>
<feature type="region of interest" description="Disordered" evidence="1">
    <location>
        <begin position="1"/>
        <end position="21"/>
    </location>
</feature>
<keyword evidence="3" id="KW-1185">Reference proteome</keyword>
<feature type="compositionally biased region" description="Basic and acidic residues" evidence="1">
    <location>
        <begin position="190"/>
        <end position="211"/>
    </location>
</feature>
<organism evidence="2 3">
    <name type="scientific">Mytilus coruscus</name>
    <name type="common">Sea mussel</name>
    <dbReference type="NCBI Taxonomy" id="42192"/>
    <lineage>
        <taxon>Eukaryota</taxon>
        <taxon>Metazoa</taxon>
        <taxon>Spiralia</taxon>
        <taxon>Lophotrochozoa</taxon>
        <taxon>Mollusca</taxon>
        <taxon>Bivalvia</taxon>
        <taxon>Autobranchia</taxon>
        <taxon>Pteriomorphia</taxon>
        <taxon>Mytilida</taxon>
        <taxon>Mytiloidea</taxon>
        <taxon>Mytilidae</taxon>
        <taxon>Mytilinae</taxon>
        <taxon>Mytilus</taxon>
    </lineage>
</organism>
<dbReference type="EMBL" id="CACVKT020002575">
    <property type="protein sequence ID" value="CAC5378442.1"/>
    <property type="molecule type" value="Genomic_DNA"/>
</dbReference>
<dbReference type="Proteomes" id="UP000507470">
    <property type="component" value="Unassembled WGS sequence"/>
</dbReference>
<accession>A0A6J8B3Q4</accession>
<evidence type="ECO:0000313" key="3">
    <source>
        <dbReference type="Proteomes" id="UP000507470"/>
    </source>
</evidence>
<proteinExistence type="predicted"/>
<dbReference type="OrthoDB" id="10338389at2759"/>
<evidence type="ECO:0000313" key="2">
    <source>
        <dbReference type="EMBL" id="CAC5378442.1"/>
    </source>
</evidence>
<dbReference type="AlphaFoldDB" id="A0A6J8B3Q4"/>
<name>A0A6J8B3Q4_MYTCO</name>
<evidence type="ECO:0000256" key="1">
    <source>
        <dbReference type="SAM" id="MobiDB-lite"/>
    </source>
</evidence>